<reference evidence="2 3" key="2">
    <citation type="submission" date="2024-07" db="EMBL/GenBank/DDBJ databases">
        <authorList>
            <person name="Akdeniz Z."/>
        </authorList>
    </citation>
    <scope>NUCLEOTIDE SEQUENCE [LARGE SCALE GENOMIC DNA]</scope>
</reference>
<organism evidence="1">
    <name type="scientific">Hexamita inflata</name>
    <dbReference type="NCBI Taxonomy" id="28002"/>
    <lineage>
        <taxon>Eukaryota</taxon>
        <taxon>Metamonada</taxon>
        <taxon>Diplomonadida</taxon>
        <taxon>Hexamitidae</taxon>
        <taxon>Hexamitinae</taxon>
        <taxon>Hexamita</taxon>
    </lineage>
</organism>
<dbReference type="EMBL" id="CAXDID020000102">
    <property type="protein sequence ID" value="CAL6026606.1"/>
    <property type="molecule type" value="Genomic_DNA"/>
</dbReference>
<evidence type="ECO:0000313" key="1">
    <source>
        <dbReference type="EMBL" id="CAI9931893.1"/>
    </source>
</evidence>
<reference evidence="1" key="1">
    <citation type="submission" date="2023-06" db="EMBL/GenBank/DDBJ databases">
        <authorList>
            <person name="Kurt Z."/>
        </authorList>
    </citation>
    <scope>NUCLEOTIDE SEQUENCE</scope>
</reference>
<evidence type="ECO:0000313" key="3">
    <source>
        <dbReference type="Proteomes" id="UP001642409"/>
    </source>
</evidence>
<evidence type="ECO:0000313" key="2">
    <source>
        <dbReference type="EMBL" id="CAL6026606.1"/>
    </source>
</evidence>
<accession>A0AA86P6Q5</accession>
<proteinExistence type="predicted"/>
<keyword evidence="3" id="KW-1185">Reference proteome</keyword>
<name>A0AA86P6Q5_9EUKA</name>
<sequence>MYVRDFSNVFSFSNALQRLSQFSNAYWLALAKTYHTDIIINLAQTRPYKKASCYSHVTPRCGIQTWHFKNFDHESCEQSFFHFQLIPKCGVGDRQQLIQYIL</sequence>
<comment type="caution">
    <text evidence="1">The sequence shown here is derived from an EMBL/GenBank/DDBJ whole genome shotgun (WGS) entry which is preliminary data.</text>
</comment>
<gene>
    <name evidence="1" type="ORF">HINF_LOCUS19538</name>
    <name evidence="2" type="ORF">HINF_LOCUS30926</name>
</gene>
<dbReference type="AlphaFoldDB" id="A0AA86P6Q5"/>
<protein>
    <submittedName>
        <fullName evidence="2">Hypothetical_protein</fullName>
    </submittedName>
</protein>
<dbReference type="Proteomes" id="UP001642409">
    <property type="component" value="Unassembled WGS sequence"/>
</dbReference>
<dbReference type="EMBL" id="CATOUU010000499">
    <property type="protein sequence ID" value="CAI9931893.1"/>
    <property type="molecule type" value="Genomic_DNA"/>
</dbReference>